<keyword evidence="4" id="KW-0762">Sugar transport</keyword>
<dbReference type="PROSITE" id="PS50850">
    <property type="entry name" value="MFS"/>
    <property type="match status" value="1"/>
</dbReference>
<keyword evidence="6 10" id="KW-1133">Transmembrane helix</keyword>
<reference evidence="13" key="1">
    <citation type="submission" date="2013-05" db="EMBL/GenBank/DDBJ databases">
        <authorList>
            <person name="Yim A.K.Y."/>
            <person name="Chan T.F."/>
            <person name="Ji K.M."/>
            <person name="Liu X.Y."/>
            <person name="Zhou J.W."/>
            <person name="Li R.Q."/>
            <person name="Yang K.Y."/>
            <person name="Li J."/>
            <person name="Li M."/>
            <person name="Law P.T.W."/>
            <person name="Wu Y.L."/>
            <person name="Cai Z.L."/>
            <person name="Qin H."/>
            <person name="Bao Y."/>
            <person name="Leung R.K.K."/>
            <person name="Ng P.K.S."/>
            <person name="Zou J."/>
            <person name="Zhong X.J."/>
            <person name="Ran P.X."/>
            <person name="Zhong N.S."/>
            <person name="Liu Z.G."/>
            <person name="Tsui S.K.W."/>
        </authorList>
    </citation>
    <scope>NUCLEOTIDE SEQUENCE</scope>
    <source>
        <strain evidence="13">Derf</strain>
        <tissue evidence="13">Whole organism</tissue>
    </source>
</reference>
<dbReference type="Proteomes" id="UP000828236">
    <property type="component" value="Unassembled WGS sequence"/>
</dbReference>
<name>A0A922HL00_DERFA</name>
<accession>A0A922HL00</accession>
<dbReference type="Gene3D" id="1.20.1250.20">
    <property type="entry name" value="MFS general substrate transporter like domains"/>
    <property type="match status" value="2"/>
</dbReference>
<evidence type="ECO:0000256" key="6">
    <source>
        <dbReference type="ARBA" id="ARBA00022989"/>
    </source>
</evidence>
<evidence type="ECO:0000313" key="14">
    <source>
        <dbReference type="Proteomes" id="UP000790347"/>
    </source>
</evidence>
<dbReference type="PANTHER" id="PTHR43184:SF12">
    <property type="entry name" value="SUGAR PHOSPHATE EXCHANGER 3"/>
    <property type="match status" value="1"/>
</dbReference>
<evidence type="ECO:0000256" key="5">
    <source>
        <dbReference type="ARBA" id="ARBA00022692"/>
    </source>
</evidence>
<gene>
    <name evidence="13" type="ORF">DERF_014091</name>
    <name evidence="12" type="ORF">HUG17_4037</name>
</gene>
<dbReference type="EMBL" id="SDOV01000007">
    <property type="protein sequence ID" value="KAH7640004.1"/>
    <property type="molecule type" value="Genomic_DNA"/>
</dbReference>
<dbReference type="AlphaFoldDB" id="A0A922HL00"/>
<dbReference type="EMBL" id="ASGP02000008">
    <property type="protein sequence ID" value="KAH9493337.1"/>
    <property type="molecule type" value="Genomic_DNA"/>
</dbReference>
<feature type="transmembrane region" description="Helical" evidence="10">
    <location>
        <begin position="395"/>
        <end position="413"/>
    </location>
</feature>
<proteinExistence type="inferred from homology"/>
<evidence type="ECO:0000259" key="11">
    <source>
        <dbReference type="PROSITE" id="PS50850"/>
    </source>
</evidence>
<keyword evidence="7 10" id="KW-0472">Membrane</keyword>
<evidence type="ECO:0000256" key="10">
    <source>
        <dbReference type="SAM" id="Phobius"/>
    </source>
</evidence>
<evidence type="ECO:0000313" key="12">
    <source>
        <dbReference type="EMBL" id="KAH7640004.1"/>
    </source>
</evidence>
<evidence type="ECO:0000256" key="1">
    <source>
        <dbReference type="ARBA" id="ARBA00004141"/>
    </source>
</evidence>
<organism evidence="13 14">
    <name type="scientific">Dermatophagoides farinae</name>
    <name type="common">American house dust mite</name>
    <dbReference type="NCBI Taxonomy" id="6954"/>
    <lineage>
        <taxon>Eukaryota</taxon>
        <taxon>Metazoa</taxon>
        <taxon>Ecdysozoa</taxon>
        <taxon>Arthropoda</taxon>
        <taxon>Chelicerata</taxon>
        <taxon>Arachnida</taxon>
        <taxon>Acari</taxon>
        <taxon>Acariformes</taxon>
        <taxon>Sarcoptiformes</taxon>
        <taxon>Astigmata</taxon>
        <taxon>Psoroptidia</taxon>
        <taxon>Analgoidea</taxon>
        <taxon>Pyroglyphidae</taxon>
        <taxon>Dermatophagoidinae</taxon>
        <taxon>Dermatophagoides</taxon>
    </lineage>
</organism>
<dbReference type="InterPro" id="IPR000849">
    <property type="entry name" value="Sugar_P_transporter"/>
</dbReference>
<keyword evidence="3" id="KW-0813">Transport</keyword>
<feature type="transmembrane region" description="Helical" evidence="10">
    <location>
        <begin position="21"/>
        <end position="39"/>
    </location>
</feature>
<feature type="transmembrane region" description="Helical" evidence="10">
    <location>
        <begin position="330"/>
        <end position="355"/>
    </location>
</feature>
<dbReference type="PANTHER" id="PTHR43184">
    <property type="entry name" value="MAJOR FACILITATOR SUPERFAMILY TRANSPORTER 16, ISOFORM B"/>
    <property type="match status" value="1"/>
</dbReference>
<evidence type="ECO:0000256" key="3">
    <source>
        <dbReference type="ARBA" id="ARBA00022448"/>
    </source>
</evidence>
<dbReference type="Proteomes" id="UP000790347">
    <property type="component" value="Unassembled WGS sequence"/>
</dbReference>
<reference evidence="12" key="3">
    <citation type="journal article" date="2021" name="World Allergy Organ. J.">
        <title>Chromosome-level assembly of Dermatophagoides farinae genome and transcriptome reveals two novel allergens Der f 37 and Der f 39.</title>
        <authorList>
            <person name="Chen J."/>
            <person name="Cai Z."/>
            <person name="Fan D."/>
            <person name="Hu J."/>
            <person name="Hou Y."/>
            <person name="He Y."/>
            <person name="Zhang Z."/>
            <person name="Zhao Z."/>
            <person name="Gao P."/>
            <person name="Hu W."/>
            <person name="Sun J."/>
            <person name="Li J."/>
            <person name="Ji K."/>
        </authorList>
    </citation>
    <scope>NUCLEOTIDE SEQUENCE</scope>
    <source>
        <strain evidence="12">JKM2019</strain>
    </source>
</reference>
<keyword evidence="5 10" id="KW-0812">Transmembrane</keyword>
<comment type="caution">
    <text evidence="13">The sequence shown here is derived from an EMBL/GenBank/DDBJ whole genome shotgun (WGS) entry which is preliminary data.</text>
</comment>
<feature type="transmembrane region" description="Helical" evidence="10">
    <location>
        <begin position="367"/>
        <end position="388"/>
    </location>
</feature>
<feature type="transmembrane region" description="Helical" evidence="10">
    <location>
        <begin position="200"/>
        <end position="221"/>
    </location>
</feature>
<dbReference type="InterPro" id="IPR020846">
    <property type="entry name" value="MFS_dom"/>
</dbReference>
<reference evidence="12" key="2">
    <citation type="submission" date="2020-06" db="EMBL/GenBank/DDBJ databases">
        <authorList>
            <person name="Ji K."/>
            <person name="Li J."/>
        </authorList>
    </citation>
    <scope>NUCLEOTIDE SEQUENCE</scope>
    <source>
        <strain evidence="12">JKM2019</strain>
        <tissue evidence="12">Whole body</tissue>
    </source>
</reference>
<feature type="domain" description="Major facilitator superfamily (MFS) profile" evidence="11">
    <location>
        <begin position="29"/>
        <end position="515"/>
    </location>
</feature>
<dbReference type="PIRSF" id="PIRSF002808">
    <property type="entry name" value="Hexose_phosphate_transp"/>
    <property type="match status" value="1"/>
</dbReference>
<feature type="transmembrane region" description="Helical" evidence="10">
    <location>
        <begin position="77"/>
        <end position="100"/>
    </location>
</feature>
<dbReference type="GO" id="GO:0016020">
    <property type="term" value="C:membrane"/>
    <property type="evidence" value="ECO:0007669"/>
    <property type="project" value="UniProtKB-SubCell"/>
</dbReference>
<dbReference type="SUPFAM" id="SSF103473">
    <property type="entry name" value="MFS general substrate transporter"/>
    <property type="match status" value="1"/>
</dbReference>
<dbReference type="InterPro" id="IPR036259">
    <property type="entry name" value="MFS_trans_sf"/>
</dbReference>
<evidence type="ECO:0000256" key="4">
    <source>
        <dbReference type="ARBA" id="ARBA00022597"/>
    </source>
</evidence>
<comment type="subcellular location">
    <subcellularLocation>
        <location evidence="1">Membrane</location>
        <topology evidence="1">Multi-pass membrane protein</topology>
    </subcellularLocation>
</comment>
<feature type="transmembrane region" description="Helical" evidence="10">
    <location>
        <begin position="170"/>
        <end position="194"/>
    </location>
</feature>
<evidence type="ECO:0000256" key="7">
    <source>
        <dbReference type="ARBA" id="ARBA00023136"/>
    </source>
</evidence>
<feature type="transmembrane region" description="Helical" evidence="10">
    <location>
        <begin position="458"/>
        <end position="477"/>
    </location>
</feature>
<feature type="transmembrane region" description="Helical" evidence="10">
    <location>
        <begin position="489"/>
        <end position="511"/>
    </location>
</feature>
<evidence type="ECO:0000256" key="9">
    <source>
        <dbReference type="ARBA" id="ARBA00042039"/>
    </source>
</evidence>
<dbReference type="GO" id="GO:0022857">
    <property type="term" value="F:transmembrane transporter activity"/>
    <property type="evidence" value="ECO:0007669"/>
    <property type="project" value="InterPro"/>
</dbReference>
<dbReference type="Pfam" id="PF07690">
    <property type="entry name" value="MFS_1"/>
    <property type="match status" value="2"/>
</dbReference>
<dbReference type="OrthoDB" id="3639251at2759"/>
<feature type="transmembrane region" description="Helical" evidence="10">
    <location>
        <begin position="135"/>
        <end position="163"/>
    </location>
</feature>
<evidence type="ECO:0000256" key="8">
    <source>
        <dbReference type="ARBA" id="ARBA00041091"/>
    </source>
</evidence>
<protein>
    <recommendedName>
        <fullName evidence="8">Sugar phosphate exchanger 3</fullName>
    </recommendedName>
    <alternativeName>
        <fullName evidence="9">Solute carrier family 37 member 3</fullName>
    </alternativeName>
</protein>
<dbReference type="InterPro" id="IPR011701">
    <property type="entry name" value="MFS"/>
</dbReference>
<evidence type="ECO:0000313" key="13">
    <source>
        <dbReference type="EMBL" id="KAH9493337.1"/>
    </source>
</evidence>
<evidence type="ECO:0000256" key="2">
    <source>
        <dbReference type="ARBA" id="ARBA00009598"/>
    </source>
</evidence>
<comment type="similarity">
    <text evidence="2">Belongs to the major facilitator superfamily. Organophosphate:Pi antiporter (OPA) (TC 2.A.1.4) family.</text>
</comment>
<keyword evidence="14" id="KW-1185">Reference proteome</keyword>
<sequence length="521" mass="57354">MLRIPIGIHCFIHERFRSLNIYRSLVLLLTYLAYASYHLSRRPFSIVKSVLTCTDNNNHTSNNCGWPPFNQHDSETLLGLLDSAFLFAYAFGMFFSGFLAERCNLRYFLAMGMLLSGLLNYTIGLAFYYNIHSLSFFIIFQILSGILQTTGWPAVVTCIGHWFSKSSRGVLFGIWNSHTNVGNILGAIVAGAFVDYNWGLSFMIPGLIIGLAGFLIFLFLVPRPEDVGIPSAIIHGPSSNHLIISDQQYPSESIFQSSEDSGVYGHNNNSVGNSDSHNHRRIIRNNDIESSQNMEEDSPLLCSLDDSAINVHIPEKNAISFFQALKIPGVIEFSICLFFAKLVSYTFLFWLPFYINYSMHSSSSNSAFLSAFFDLGGIIGGILAGFIVDRYGASAITCVGMLSMAIPSLLLYYNYGNTSNMMNIILQIITGTFVNGPYALITTAVSAELGTKVKSSQALATVTAIIDGTGSMGAAIGPLLSGPLARIGWSYVFVMVIISDTLALLSLLRIARQEYLRLRAN</sequence>
<feature type="transmembrane region" description="Helical" evidence="10">
    <location>
        <begin position="425"/>
        <end position="446"/>
    </location>
</feature>
<reference evidence="13" key="4">
    <citation type="journal article" date="2022" name="Res Sq">
        <title>Comparative Genomics Reveals Insights into the Divergent Evolution of Astigmatic Mites and Household Pest Adaptations.</title>
        <authorList>
            <person name="Xiong Q."/>
            <person name="Wan A.T.-Y."/>
            <person name="Liu X.-Y."/>
            <person name="Fung C.S.-H."/>
            <person name="Xiao X."/>
            <person name="Malainual N."/>
            <person name="Hou J."/>
            <person name="Wang L."/>
            <person name="Wang M."/>
            <person name="Yang K."/>
            <person name="Cui Y."/>
            <person name="Leung E."/>
            <person name="Nong W."/>
            <person name="Shin S.-K."/>
            <person name="Au S."/>
            <person name="Jeong K.Y."/>
            <person name="Chew F.T."/>
            <person name="Hui J."/>
            <person name="Leung T.F."/>
            <person name="Tungtrongchitr A."/>
            <person name="Zhong N."/>
            <person name="Liu Z."/>
            <person name="Tsui S."/>
        </authorList>
    </citation>
    <scope>NUCLEOTIDE SEQUENCE</scope>
    <source>
        <strain evidence="13">Derf</strain>
        <tissue evidence="13">Whole organism</tissue>
    </source>
</reference>
<feature type="transmembrane region" description="Helical" evidence="10">
    <location>
        <begin position="107"/>
        <end position="129"/>
    </location>
</feature>